<accession>F0SM20</accession>
<feature type="region of interest" description="Disordered" evidence="1">
    <location>
        <begin position="106"/>
        <end position="128"/>
    </location>
</feature>
<proteinExistence type="predicted"/>
<organism evidence="2 3">
    <name type="scientific">Rubinisphaera brasiliensis (strain ATCC 49424 / DSM 5305 / JCM 21570 / IAM 15109 / NBRC 103401 / IFAM 1448)</name>
    <name type="common">Planctomyces brasiliensis</name>
    <dbReference type="NCBI Taxonomy" id="756272"/>
    <lineage>
        <taxon>Bacteria</taxon>
        <taxon>Pseudomonadati</taxon>
        <taxon>Planctomycetota</taxon>
        <taxon>Planctomycetia</taxon>
        <taxon>Planctomycetales</taxon>
        <taxon>Planctomycetaceae</taxon>
        <taxon>Rubinisphaera</taxon>
    </lineage>
</organism>
<dbReference type="HOGENOM" id="CLU_1957922_0_0_0"/>
<dbReference type="AlphaFoldDB" id="F0SM20"/>
<gene>
    <name evidence="2" type="ordered locus">Plabr_3378</name>
</gene>
<sequence length="128" mass="13959">MKLWTDIKHAFAVDTPLPPPTAEDLALIDRLCGQIVSRGLTPAAALFIEMSRPLHYVGGQLLHFLQPIASALFSAQEIERLANFLERRDAVDIISSRLDACVSGKSDHDELACDNDSTASAENRTSTP</sequence>
<dbReference type="eggNOG" id="ENOG5033AC1">
    <property type="taxonomic scope" value="Bacteria"/>
</dbReference>
<evidence type="ECO:0000313" key="2">
    <source>
        <dbReference type="EMBL" id="ADY60975.1"/>
    </source>
</evidence>
<evidence type="ECO:0000256" key="1">
    <source>
        <dbReference type="SAM" id="MobiDB-lite"/>
    </source>
</evidence>
<dbReference type="Proteomes" id="UP000006860">
    <property type="component" value="Chromosome"/>
</dbReference>
<dbReference type="STRING" id="756272.Plabr_3378"/>
<dbReference type="EMBL" id="CP002546">
    <property type="protein sequence ID" value="ADY60975.1"/>
    <property type="molecule type" value="Genomic_DNA"/>
</dbReference>
<keyword evidence="3" id="KW-1185">Reference proteome</keyword>
<feature type="compositionally biased region" description="Polar residues" evidence="1">
    <location>
        <begin position="115"/>
        <end position="128"/>
    </location>
</feature>
<evidence type="ECO:0000313" key="3">
    <source>
        <dbReference type="Proteomes" id="UP000006860"/>
    </source>
</evidence>
<dbReference type="KEGG" id="pbs:Plabr_3378"/>
<protein>
    <submittedName>
        <fullName evidence="2">Uncharacterized protein</fullName>
    </submittedName>
</protein>
<reference evidence="3" key="1">
    <citation type="submission" date="2011-02" db="EMBL/GenBank/DDBJ databases">
        <title>The complete genome of Planctomyces brasiliensis DSM 5305.</title>
        <authorList>
            <person name="Lucas S."/>
            <person name="Copeland A."/>
            <person name="Lapidus A."/>
            <person name="Bruce D."/>
            <person name="Goodwin L."/>
            <person name="Pitluck S."/>
            <person name="Kyrpides N."/>
            <person name="Mavromatis K."/>
            <person name="Pagani I."/>
            <person name="Ivanova N."/>
            <person name="Ovchinnikova G."/>
            <person name="Lu M."/>
            <person name="Detter J.C."/>
            <person name="Han C."/>
            <person name="Land M."/>
            <person name="Hauser L."/>
            <person name="Markowitz V."/>
            <person name="Cheng J.-F."/>
            <person name="Hugenholtz P."/>
            <person name="Woyke T."/>
            <person name="Wu D."/>
            <person name="Tindall B."/>
            <person name="Pomrenke H.G."/>
            <person name="Brambilla E."/>
            <person name="Klenk H.-P."/>
            <person name="Eisen J.A."/>
        </authorList>
    </citation>
    <scope>NUCLEOTIDE SEQUENCE [LARGE SCALE GENOMIC DNA]</scope>
    <source>
        <strain evidence="3">ATCC 49424 / DSM 5305 / JCM 21570 / NBRC 103401 / IFAM 1448</strain>
    </source>
</reference>
<name>F0SM20_RUBBR</name>